<protein>
    <submittedName>
        <fullName evidence="1">22034_t:CDS:1</fullName>
    </submittedName>
</protein>
<reference evidence="1 2" key="1">
    <citation type="submission" date="2021-06" db="EMBL/GenBank/DDBJ databases">
        <authorList>
            <person name="Kallberg Y."/>
            <person name="Tangrot J."/>
            <person name="Rosling A."/>
        </authorList>
    </citation>
    <scope>NUCLEOTIDE SEQUENCE [LARGE SCALE GENOMIC DNA]</scope>
    <source>
        <strain evidence="1 2">120-4 pot B 10/14</strain>
    </source>
</reference>
<organism evidence="1 2">
    <name type="scientific">Gigaspora margarita</name>
    <dbReference type="NCBI Taxonomy" id="4874"/>
    <lineage>
        <taxon>Eukaryota</taxon>
        <taxon>Fungi</taxon>
        <taxon>Fungi incertae sedis</taxon>
        <taxon>Mucoromycota</taxon>
        <taxon>Glomeromycotina</taxon>
        <taxon>Glomeromycetes</taxon>
        <taxon>Diversisporales</taxon>
        <taxon>Gigasporaceae</taxon>
        <taxon>Gigaspora</taxon>
    </lineage>
</organism>
<name>A0ABM8W6L4_GIGMA</name>
<accession>A0ABM8W6L4</accession>
<comment type="caution">
    <text evidence="1">The sequence shown here is derived from an EMBL/GenBank/DDBJ whole genome shotgun (WGS) entry which is preliminary data.</text>
</comment>
<evidence type="ECO:0000313" key="2">
    <source>
        <dbReference type="Proteomes" id="UP000789901"/>
    </source>
</evidence>
<sequence>MTMKKKKGFGVALAIDNCNLFTFNDKKEREDVKKEIINMYNKWNKQTHIVILRDFNCIYNKS</sequence>
<dbReference type="EMBL" id="CAJVQB010001515">
    <property type="protein sequence ID" value="CAG8539041.1"/>
    <property type="molecule type" value="Genomic_DNA"/>
</dbReference>
<proteinExistence type="predicted"/>
<keyword evidence="2" id="KW-1185">Reference proteome</keyword>
<gene>
    <name evidence="1" type="ORF">GMARGA_LOCUS3992</name>
</gene>
<evidence type="ECO:0000313" key="1">
    <source>
        <dbReference type="EMBL" id="CAG8539041.1"/>
    </source>
</evidence>
<dbReference type="Proteomes" id="UP000789901">
    <property type="component" value="Unassembled WGS sequence"/>
</dbReference>